<dbReference type="InterPro" id="IPR003439">
    <property type="entry name" value="ABC_transporter-like_ATP-bd"/>
</dbReference>
<dbReference type="InterPro" id="IPR027417">
    <property type="entry name" value="P-loop_NTPase"/>
</dbReference>
<organism evidence="11 12">
    <name type="scientific">Aeribacillus pallidus</name>
    <dbReference type="NCBI Taxonomy" id="33936"/>
    <lineage>
        <taxon>Bacteria</taxon>
        <taxon>Bacillati</taxon>
        <taxon>Bacillota</taxon>
        <taxon>Bacilli</taxon>
        <taxon>Bacillales</taxon>
        <taxon>Bacillaceae</taxon>
        <taxon>Aeribacillus</taxon>
    </lineage>
</organism>
<evidence type="ECO:0000256" key="1">
    <source>
        <dbReference type="ARBA" id="ARBA00004202"/>
    </source>
</evidence>
<dbReference type="SUPFAM" id="SSF52540">
    <property type="entry name" value="P-loop containing nucleoside triphosphate hydrolases"/>
    <property type="match status" value="1"/>
</dbReference>
<dbReference type="GO" id="GO:0005524">
    <property type="term" value="F:ATP binding"/>
    <property type="evidence" value="ECO:0007669"/>
    <property type="project" value="UniProtKB-KW"/>
</dbReference>
<keyword evidence="12" id="KW-1185">Reference proteome</keyword>
<evidence type="ECO:0000256" key="9">
    <source>
        <dbReference type="ARBA" id="ARBA00023136"/>
    </source>
</evidence>
<evidence type="ECO:0000259" key="10">
    <source>
        <dbReference type="PROSITE" id="PS50893"/>
    </source>
</evidence>
<evidence type="ECO:0000256" key="3">
    <source>
        <dbReference type="ARBA" id="ARBA00022475"/>
    </source>
</evidence>
<comment type="caution">
    <text evidence="11">The sequence shown here is derived from an EMBL/GenBank/DDBJ whole genome shotgun (WGS) entry which is preliminary data.</text>
</comment>
<keyword evidence="8" id="KW-0406">Ion transport</keyword>
<dbReference type="EMBL" id="LWBR01000018">
    <property type="protein sequence ID" value="KZN96611.1"/>
    <property type="molecule type" value="Genomic_DNA"/>
</dbReference>
<keyword evidence="2" id="KW-0813">Transport</keyword>
<dbReference type="OrthoDB" id="9787851at2"/>
<dbReference type="InterPro" id="IPR003593">
    <property type="entry name" value="AAA+_ATPase"/>
</dbReference>
<accession>A0A165Y0Z2</accession>
<evidence type="ECO:0000256" key="4">
    <source>
        <dbReference type="ARBA" id="ARBA00022496"/>
    </source>
</evidence>
<gene>
    <name evidence="11" type="ORF">AZI98_07775</name>
</gene>
<keyword evidence="4" id="KW-0410">Iron transport</keyword>
<evidence type="ECO:0000313" key="11">
    <source>
        <dbReference type="EMBL" id="KZN96611.1"/>
    </source>
</evidence>
<evidence type="ECO:0000256" key="5">
    <source>
        <dbReference type="ARBA" id="ARBA00022741"/>
    </source>
</evidence>
<dbReference type="PROSITE" id="PS00211">
    <property type="entry name" value="ABC_TRANSPORTER_1"/>
    <property type="match status" value="1"/>
</dbReference>
<dbReference type="SMART" id="SM00382">
    <property type="entry name" value="AAA"/>
    <property type="match status" value="1"/>
</dbReference>
<comment type="subcellular location">
    <subcellularLocation>
        <location evidence="1">Cell membrane</location>
        <topology evidence="1">Peripheral membrane protein</topology>
    </subcellularLocation>
</comment>
<evidence type="ECO:0000256" key="6">
    <source>
        <dbReference type="ARBA" id="ARBA00022840"/>
    </source>
</evidence>
<keyword evidence="7" id="KW-0408">Iron</keyword>
<dbReference type="GO" id="GO:0006826">
    <property type="term" value="P:iron ion transport"/>
    <property type="evidence" value="ECO:0007669"/>
    <property type="project" value="UniProtKB-KW"/>
</dbReference>
<dbReference type="InterPro" id="IPR051535">
    <property type="entry name" value="Siderophore_ABC-ATPase"/>
</dbReference>
<dbReference type="RefSeq" id="WP_063387717.1">
    <property type="nucleotide sequence ID" value="NZ_LWBR01000018.1"/>
</dbReference>
<feature type="domain" description="ABC transporter" evidence="10">
    <location>
        <begin position="2"/>
        <end position="238"/>
    </location>
</feature>
<dbReference type="PANTHER" id="PTHR42771:SF11">
    <property type="entry name" value="FERRICHROME TRANSPORT ATP-BINDING PROTEIN FHUC"/>
    <property type="match status" value="1"/>
</dbReference>
<dbReference type="Proteomes" id="UP000076476">
    <property type="component" value="Unassembled WGS sequence"/>
</dbReference>
<dbReference type="Pfam" id="PF00005">
    <property type="entry name" value="ABC_tran"/>
    <property type="match status" value="1"/>
</dbReference>
<dbReference type="PROSITE" id="PS50893">
    <property type="entry name" value="ABC_TRANSPORTER_2"/>
    <property type="match status" value="1"/>
</dbReference>
<dbReference type="GO" id="GO:0016887">
    <property type="term" value="F:ATP hydrolysis activity"/>
    <property type="evidence" value="ECO:0007669"/>
    <property type="project" value="InterPro"/>
</dbReference>
<sequence length="271" mass="30950">MLTVKDLTYHHSKRFGINEMNLELPKGEVISIIGPNGSGKSTLLRLIAALLQPQNGEIILNGKNIVSANRKDIAKQLTMLPQTHDVTLDFTVRELVEFGRNPYKRKFAPFSHEDKEIVDWALDLANVKQYEHQHLSSLSGGERQRAWIAMVLAQSTEYLLLDEPTTFLDIVHQLEILEVVQTINQQYNRTVIMILHDLNQAAQYSDRLIVMKDGTIYQQGSPEEVFSEKMFEEVFGISVSIHDMDGKPMFIPKRFKRKGKKECTSLPIPFA</sequence>
<dbReference type="InterPro" id="IPR017871">
    <property type="entry name" value="ABC_transporter-like_CS"/>
</dbReference>
<evidence type="ECO:0000256" key="7">
    <source>
        <dbReference type="ARBA" id="ARBA00023004"/>
    </source>
</evidence>
<dbReference type="Gene3D" id="3.40.50.300">
    <property type="entry name" value="P-loop containing nucleotide triphosphate hydrolases"/>
    <property type="match status" value="1"/>
</dbReference>
<keyword evidence="5" id="KW-0547">Nucleotide-binding</keyword>
<keyword evidence="9" id="KW-0472">Membrane</keyword>
<proteinExistence type="predicted"/>
<evidence type="ECO:0000256" key="2">
    <source>
        <dbReference type="ARBA" id="ARBA00022448"/>
    </source>
</evidence>
<evidence type="ECO:0000256" key="8">
    <source>
        <dbReference type="ARBA" id="ARBA00023065"/>
    </source>
</evidence>
<name>A0A165Y0Z2_9BACI</name>
<dbReference type="FunFam" id="3.40.50.300:FF:000134">
    <property type="entry name" value="Iron-enterobactin ABC transporter ATP-binding protein"/>
    <property type="match status" value="1"/>
</dbReference>
<dbReference type="GO" id="GO:0005886">
    <property type="term" value="C:plasma membrane"/>
    <property type="evidence" value="ECO:0007669"/>
    <property type="project" value="UniProtKB-SubCell"/>
</dbReference>
<keyword evidence="3" id="KW-1003">Cell membrane</keyword>
<reference evidence="11 12" key="1">
    <citation type="submission" date="2016-04" db="EMBL/GenBank/DDBJ databases">
        <title>Draft genome sequence of Aeribacillus pallidus 8m3 from petroleum reservoir.</title>
        <authorList>
            <person name="Poltaraus A.B."/>
            <person name="Nazina T.N."/>
            <person name="Tourova T.P."/>
            <person name="Malakho S.M."/>
            <person name="Korshunova A.V."/>
            <person name="Sokolova D.S."/>
        </authorList>
    </citation>
    <scope>NUCLEOTIDE SEQUENCE [LARGE SCALE GENOMIC DNA]</scope>
    <source>
        <strain evidence="11 12">8m3</strain>
    </source>
</reference>
<dbReference type="CDD" id="cd03214">
    <property type="entry name" value="ABC_Iron-Siderophores_B12_Hemin"/>
    <property type="match status" value="1"/>
</dbReference>
<dbReference type="PANTHER" id="PTHR42771">
    <property type="entry name" value="IRON(3+)-HYDROXAMATE IMPORT ATP-BINDING PROTEIN FHUC"/>
    <property type="match status" value="1"/>
</dbReference>
<keyword evidence="6 11" id="KW-0067">ATP-binding</keyword>
<evidence type="ECO:0000313" key="12">
    <source>
        <dbReference type="Proteomes" id="UP000076476"/>
    </source>
</evidence>
<protein>
    <submittedName>
        <fullName evidence="11">Iron ABC transporter ATP-binding protein</fullName>
    </submittedName>
</protein>
<dbReference type="AlphaFoldDB" id="A0A165Y0Z2"/>
<dbReference type="STRING" id="33936.AZI98_07775"/>